<name>A0ABU7CC04_9TELE</name>
<evidence type="ECO:0000313" key="3">
    <source>
        <dbReference type="Proteomes" id="UP001345963"/>
    </source>
</evidence>
<dbReference type="EMBL" id="JAHUTI010085739">
    <property type="protein sequence ID" value="MED6259681.1"/>
    <property type="molecule type" value="Genomic_DNA"/>
</dbReference>
<sequence>MTLSNKQLNIYFIYNVLVTQSLFVLETFVNAHPTPLSIYVKWFSPPPAPSESHRQLFTDSEWRRSQGAKKGKRKSSDKRKIQRVDSISPNSFTGKVGLLVVHLRVYSHLPLLVRFKRTRVRFPPWSGPFVQV</sequence>
<feature type="region of interest" description="Disordered" evidence="1">
    <location>
        <begin position="62"/>
        <end position="82"/>
    </location>
</feature>
<protein>
    <submittedName>
        <fullName evidence="2">Uncharacterized protein</fullName>
    </submittedName>
</protein>
<dbReference type="Proteomes" id="UP001345963">
    <property type="component" value="Unassembled WGS sequence"/>
</dbReference>
<reference evidence="2 3" key="1">
    <citation type="submission" date="2021-07" db="EMBL/GenBank/DDBJ databases">
        <authorList>
            <person name="Palmer J.M."/>
        </authorList>
    </citation>
    <scope>NUCLEOTIDE SEQUENCE [LARGE SCALE GENOMIC DNA]</scope>
    <source>
        <strain evidence="2 3">AT_MEX2019</strain>
        <tissue evidence="2">Muscle</tissue>
    </source>
</reference>
<evidence type="ECO:0000313" key="2">
    <source>
        <dbReference type="EMBL" id="MED6259681.1"/>
    </source>
</evidence>
<feature type="compositionally biased region" description="Basic residues" evidence="1">
    <location>
        <begin position="66"/>
        <end position="77"/>
    </location>
</feature>
<evidence type="ECO:0000256" key="1">
    <source>
        <dbReference type="SAM" id="MobiDB-lite"/>
    </source>
</evidence>
<accession>A0ABU7CC04</accession>
<proteinExistence type="predicted"/>
<comment type="caution">
    <text evidence="2">The sequence shown here is derived from an EMBL/GenBank/DDBJ whole genome shotgun (WGS) entry which is preliminary data.</text>
</comment>
<keyword evidence="3" id="KW-1185">Reference proteome</keyword>
<gene>
    <name evidence="2" type="ORF">ATANTOWER_028242</name>
</gene>
<organism evidence="2 3">
    <name type="scientific">Ataeniobius toweri</name>
    <dbReference type="NCBI Taxonomy" id="208326"/>
    <lineage>
        <taxon>Eukaryota</taxon>
        <taxon>Metazoa</taxon>
        <taxon>Chordata</taxon>
        <taxon>Craniata</taxon>
        <taxon>Vertebrata</taxon>
        <taxon>Euteleostomi</taxon>
        <taxon>Actinopterygii</taxon>
        <taxon>Neopterygii</taxon>
        <taxon>Teleostei</taxon>
        <taxon>Neoteleostei</taxon>
        <taxon>Acanthomorphata</taxon>
        <taxon>Ovalentaria</taxon>
        <taxon>Atherinomorphae</taxon>
        <taxon>Cyprinodontiformes</taxon>
        <taxon>Goodeidae</taxon>
        <taxon>Ataeniobius</taxon>
    </lineage>
</organism>